<dbReference type="OMA" id="LQSYGFW"/>
<feature type="compositionally biased region" description="Low complexity" evidence="9">
    <location>
        <begin position="34"/>
        <end position="55"/>
    </location>
</feature>
<name>A0A4U6T2M7_SETVI</name>
<dbReference type="PANTHER" id="PTHR28259:SF1">
    <property type="entry name" value="FLUORIDE EXPORT PROTEIN 1-RELATED"/>
    <property type="match status" value="1"/>
</dbReference>
<evidence type="ECO:0000256" key="3">
    <source>
        <dbReference type="ARBA" id="ARBA00022475"/>
    </source>
</evidence>
<evidence type="ECO:0000256" key="9">
    <source>
        <dbReference type="SAM" id="MobiDB-lite"/>
    </source>
</evidence>
<feature type="transmembrane region" description="Helical" evidence="10">
    <location>
        <begin position="355"/>
        <end position="374"/>
    </location>
</feature>
<dbReference type="Gramene" id="TKV94833">
    <property type="protein sequence ID" value="TKV94833"/>
    <property type="gene ID" value="SEVIR_9G321900v2"/>
</dbReference>
<evidence type="ECO:0000313" key="12">
    <source>
        <dbReference type="Proteomes" id="UP000298652"/>
    </source>
</evidence>
<evidence type="ECO:0000313" key="11">
    <source>
        <dbReference type="EMBL" id="TKV94833.1"/>
    </source>
</evidence>
<evidence type="ECO:0000256" key="6">
    <source>
        <dbReference type="ARBA" id="ARBA00023136"/>
    </source>
</evidence>
<keyword evidence="12" id="KW-1185">Reference proteome</keyword>
<feature type="transmembrane region" description="Helical" evidence="10">
    <location>
        <begin position="236"/>
        <end position="254"/>
    </location>
</feature>
<dbReference type="GO" id="GO:0005886">
    <property type="term" value="C:plasma membrane"/>
    <property type="evidence" value="ECO:0007669"/>
    <property type="project" value="UniProtKB-SubCell"/>
</dbReference>
<evidence type="ECO:0000256" key="7">
    <source>
        <dbReference type="ARBA" id="ARBA00035120"/>
    </source>
</evidence>
<dbReference type="Pfam" id="PF02537">
    <property type="entry name" value="CRCB"/>
    <property type="match status" value="2"/>
</dbReference>
<organism evidence="11 12">
    <name type="scientific">Setaria viridis</name>
    <name type="common">Green bristlegrass</name>
    <name type="synonym">Setaria italica subsp. viridis</name>
    <dbReference type="NCBI Taxonomy" id="4556"/>
    <lineage>
        <taxon>Eukaryota</taxon>
        <taxon>Viridiplantae</taxon>
        <taxon>Streptophyta</taxon>
        <taxon>Embryophyta</taxon>
        <taxon>Tracheophyta</taxon>
        <taxon>Spermatophyta</taxon>
        <taxon>Magnoliopsida</taxon>
        <taxon>Liliopsida</taxon>
        <taxon>Poales</taxon>
        <taxon>Poaceae</taxon>
        <taxon>PACMAD clade</taxon>
        <taxon>Panicoideae</taxon>
        <taxon>Panicodae</taxon>
        <taxon>Paniceae</taxon>
        <taxon>Cenchrinae</taxon>
        <taxon>Setaria</taxon>
    </lineage>
</organism>
<accession>A0A4U6T2M7</accession>
<feature type="transmembrane region" description="Helical" evidence="10">
    <location>
        <begin position="328"/>
        <end position="349"/>
    </location>
</feature>
<dbReference type="PANTHER" id="PTHR28259">
    <property type="entry name" value="FLUORIDE EXPORT PROTEIN 1-RELATED"/>
    <property type="match status" value="1"/>
</dbReference>
<feature type="transmembrane region" description="Helical" evidence="10">
    <location>
        <begin position="266"/>
        <end position="289"/>
    </location>
</feature>
<feature type="transmembrane region" description="Helical" evidence="10">
    <location>
        <begin position="463"/>
        <end position="483"/>
    </location>
</feature>
<gene>
    <name evidence="11" type="ORF">SEVIR_9G321900v2</name>
</gene>
<feature type="region of interest" description="Disordered" evidence="9">
    <location>
        <begin position="32"/>
        <end position="55"/>
    </location>
</feature>
<feature type="transmembrane region" description="Helical" evidence="10">
    <location>
        <begin position="428"/>
        <end position="451"/>
    </location>
</feature>
<proteinExistence type="inferred from homology"/>
<feature type="transmembrane region" description="Helical" evidence="10">
    <location>
        <begin position="394"/>
        <end position="416"/>
    </location>
</feature>
<keyword evidence="6 10" id="KW-0472">Membrane</keyword>
<reference evidence="11 12" key="1">
    <citation type="submission" date="2019-03" db="EMBL/GenBank/DDBJ databases">
        <title>WGS assembly of Setaria viridis.</title>
        <authorList>
            <person name="Huang P."/>
            <person name="Jenkins J."/>
            <person name="Grimwood J."/>
            <person name="Barry K."/>
            <person name="Healey A."/>
            <person name="Mamidi S."/>
            <person name="Sreedasyam A."/>
            <person name="Shu S."/>
            <person name="Feldman M."/>
            <person name="Wu J."/>
            <person name="Yu Y."/>
            <person name="Chen C."/>
            <person name="Johnson J."/>
            <person name="Rokhsar D."/>
            <person name="Baxter I."/>
            <person name="Schmutz J."/>
            <person name="Brutnell T."/>
            <person name="Kellogg E."/>
        </authorList>
    </citation>
    <scope>NUCLEOTIDE SEQUENCE [LARGE SCALE GENOMIC DNA]</scope>
    <source>
        <strain evidence="12">cv. A10</strain>
    </source>
</reference>
<dbReference type="EMBL" id="CM016560">
    <property type="protein sequence ID" value="TKV94833.1"/>
    <property type="molecule type" value="Genomic_DNA"/>
</dbReference>
<comment type="similarity">
    <text evidence="7">Belongs to the fluoride channel Fluc/FEX (TC 1.A.43) family.</text>
</comment>
<feature type="transmembrane region" description="Helical" evidence="10">
    <location>
        <begin position="204"/>
        <end position="224"/>
    </location>
</feature>
<comment type="catalytic activity">
    <reaction evidence="8">
        <text>fluoride(in) = fluoride(out)</text>
        <dbReference type="Rhea" id="RHEA:76159"/>
        <dbReference type="ChEBI" id="CHEBI:17051"/>
    </reaction>
    <physiologicalReaction direction="left-to-right" evidence="8">
        <dbReference type="Rhea" id="RHEA:76160"/>
    </physiologicalReaction>
</comment>
<evidence type="ECO:0000256" key="8">
    <source>
        <dbReference type="ARBA" id="ARBA00035585"/>
    </source>
</evidence>
<keyword evidence="5 10" id="KW-1133">Transmembrane helix</keyword>
<keyword evidence="3" id="KW-1003">Cell membrane</keyword>
<evidence type="ECO:0000256" key="1">
    <source>
        <dbReference type="ARBA" id="ARBA00002598"/>
    </source>
</evidence>
<protein>
    <submittedName>
        <fullName evidence="11">Uncharacterized protein</fullName>
    </submittedName>
</protein>
<dbReference type="Gramene" id="TKV94836">
    <property type="protein sequence ID" value="TKV94836"/>
    <property type="gene ID" value="SEVIR_9G321900v2"/>
</dbReference>
<evidence type="ECO:0000256" key="5">
    <source>
        <dbReference type="ARBA" id="ARBA00022989"/>
    </source>
</evidence>
<comment type="subcellular location">
    <subcellularLocation>
        <location evidence="2">Cell membrane</location>
        <topology evidence="2">Multi-pass membrane protein</topology>
    </subcellularLocation>
</comment>
<keyword evidence="4 10" id="KW-0812">Transmembrane</keyword>
<dbReference type="InterPro" id="IPR003691">
    <property type="entry name" value="FluC"/>
</dbReference>
<comment type="function">
    <text evidence="1">Fluoride channel required for the rapid expulsion of cytoplasmic fluoride.</text>
</comment>
<evidence type="ECO:0000256" key="4">
    <source>
        <dbReference type="ARBA" id="ARBA00022692"/>
    </source>
</evidence>
<dbReference type="AlphaFoldDB" id="A0A4U6T2M7"/>
<dbReference type="GO" id="GO:1903425">
    <property type="term" value="F:fluoride transmembrane transporter activity"/>
    <property type="evidence" value="ECO:0007669"/>
    <property type="project" value="EnsemblPlants"/>
</dbReference>
<sequence length="491" mass="53259">MDSSSARSNASAENCLGYTRSASMDSAAPPLAVRSGSMLSRRSSRQGSRGSISLSREMGDSILNSMRHSLQSADQLLGDVDSSVLAQLIESGRILAPEVDANEDIANALEHHKVGPLPDDAMMPNNGKIAAAPVSSVETKDIISNAPADSSTKVEPYKLSLRLDYAAYMIHLAVFGFFGVFTRYGLQKLFGPECLALTSDQSPLYPDLPSNMLGSFLMGWFGIIFKADIRHISDHLIVGITTGYMGSLTTFSGWNQKMVGLSSTGHWVYAIAGIVLGMFIVNESITIGAETGERLRSLILKYIRERSSIGHKYDWEQWRVDTRTKQSVLLSVMMILMSFLWILSIALAVVKVRSLADGAVLWMGCSVVPPGVWLRWYLARLNGQGIGKQGSFKWLPIGTLAANVLAAGVMAALAVTSKVVHTKQAMTILSGIQLGFLGCLSTVSTFAAEVYTMRRSGQIARAFVYAASTFLLSFVLGTLIYSVPVWEKHYG</sequence>
<evidence type="ECO:0000256" key="10">
    <source>
        <dbReference type="SAM" id="Phobius"/>
    </source>
</evidence>
<dbReference type="EMBL" id="CM016560">
    <property type="protein sequence ID" value="TKV94836.1"/>
    <property type="molecule type" value="Genomic_DNA"/>
</dbReference>
<dbReference type="Proteomes" id="UP000298652">
    <property type="component" value="Chromosome 9"/>
</dbReference>
<feature type="transmembrane region" description="Helical" evidence="10">
    <location>
        <begin position="165"/>
        <end position="184"/>
    </location>
</feature>
<evidence type="ECO:0000256" key="2">
    <source>
        <dbReference type="ARBA" id="ARBA00004651"/>
    </source>
</evidence>